<dbReference type="Pfam" id="PF01494">
    <property type="entry name" value="FAD_binding_3"/>
    <property type="match status" value="1"/>
</dbReference>
<name>A0A7U2ET95_PHANO</name>
<dbReference type="PANTHER" id="PTHR46720:SF3">
    <property type="entry name" value="FAD-BINDING DOMAIN-CONTAINING PROTEIN-RELATED"/>
    <property type="match status" value="1"/>
</dbReference>
<dbReference type="GO" id="GO:0071949">
    <property type="term" value="F:FAD binding"/>
    <property type="evidence" value="ECO:0007669"/>
    <property type="project" value="InterPro"/>
</dbReference>
<accession>A0A7U2ET95</accession>
<dbReference type="AlphaFoldDB" id="A0A7U2ET95"/>
<feature type="domain" description="FAD-binding" evidence="4">
    <location>
        <begin position="136"/>
        <end position="363"/>
    </location>
</feature>
<keyword evidence="2" id="KW-0274">FAD</keyword>
<proteinExistence type="predicted"/>
<dbReference type="EMBL" id="CP069024">
    <property type="protein sequence ID" value="QRC92695.1"/>
    <property type="molecule type" value="Genomic_DNA"/>
</dbReference>
<dbReference type="Gene3D" id="3.50.50.60">
    <property type="entry name" value="FAD/NAD(P)-binding domain"/>
    <property type="match status" value="1"/>
</dbReference>
<reference evidence="6" key="1">
    <citation type="journal article" date="2021" name="BMC Genomics">
        <title>Chromosome-level genome assembly and manually-curated proteome of model necrotroph Parastagonospora nodorum Sn15 reveals a genome-wide trove of candidate effector homologs, and redundancy of virulence-related functions within an accessory chromosome.</title>
        <authorList>
            <person name="Bertazzoni S."/>
            <person name="Jones D.A.B."/>
            <person name="Phan H.T."/>
            <person name="Tan K.-C."/>
            <person name="Hane J.K."/>
        </authorList>
    </citation>
    <scope>NUCLEOTIDE SEQUENCE [LARGE SCALE GENOMIC DNA]</scope>
    <source>
        <strain evidence="6">SN15 / ATCC MYA-4574 / FGSC 10173)</strain>
    </source>
</reference>
<dbReference type="OrthoDB" id="16820at2759"/>
<evidence type="ECO:0000256" key="3">
    <source>
        <dbReference type="ARBA" id="ARBA00023002"/>
    </source>
</evidence>
<dbReference type="InterPro" id="IPR051104">
    <property type="entry name" value="FAD_monoxygenase"/>
</dbReference>
<dbReference type="PRINTS" id="PR00420">
    <property type="entry name" value="RNGMNOXGNASE"/>
</dbReference>
<protein>
    <recommendedName>
        <fullName evidence="4">FAD-binding domain-containing protein</fullName>
    </recommendedName>
</protein>
<evidence type="ECO:0000256" key="2">
    <source>
        <dbReference type="ARBA" id="ARBA00022827"/>
    </source>
</evidence>
<dbReference type="Proteomes" id="UP000663193">
    <property type="component" value="Chromosome 2"/>
</dbReference>
<dbReference type="InterPro" id="IPR036188">
    <property type="entry name" value="FAD/NAD-bd_sf"/>
</dbReference>
<gene>
    <name evidence="5" type="ORF">JI435_082470</name>
</gene>
<dbReference type="PANTHER" id="PTHR46720">
    <property type="entry name" value="HYDROXYLASE, PUTATIVE (AFU_ORTHOLOGUE AFUA_3G01460)-RELATED"/>
    <property type="match status" value="1"/>
</dbReference>
<organism evidence="5 6">
    <name type="scientific">Phaeosphaeria nodorum (strain SN15 / ATCC MYA-4574 / FGSC 10173)</name>
    <name type="common">Glume blotch fungus</name>
    <name type="synonym">Parastagonospora nodorum</name>
    <dbReference type="NCBI Taxonomy" id="321614"/>
    <lineage>
        <taxon>Eukaryota</taxon>
        <taxon>Fungi</taxon>
        <taxon>Dikarya</taxon>
        <taxon>Ascomycota</taxon>
        <taxon>Pezizomycotina</taxon>
        <taxon>Dothideomycetes</taxon>
        <taxon>Pleosporomycetidae</taxon>
        <taxon>Pleosporales</taxon>
        <taxon>Pleosporineae</taxon>
        <taxon>Phaeosphaeriaceae</taxon>
        <taxon>Parastagonospora</taxon>
    </lineage>
</organism>
<evidence type="ECO:0000259" key="4">
    <source>
        <dbReference type="Pfam" id="PF01494"/>
    </source>
</evidence>
<sequence length="416" mass="44879">MAEPRKIQIAVSGGGVAGAAIARALYQQSHIEVNIYESAPEFSERGMAIGLAINAQRALGKLVPDLEDMFERAGAVKMNSSRIMLAAGPHAGTKVIDVAEEKPGKMVHRAALLHELLEPIPQDRLHTSKKLKDVVQQEESVLLRFEDGSEAQADALIGADGIFGSVRAHVLAADHEAVKPVAAGWAGAMNMVPYAQAKAKLGAEILNERRQFGWISDGGIFIHDVIMGGKMVQCIGTPVNRDTSGAKRIPIDRQYMEKAFSSCLDLPIAKGMIDLLLDQESPAVWAQYEHINAPTYVNGRVCIAGDAAHAMTPWQGSGAATAIEDAVVLGALFAQIRSPGQVEQVLKTYDAVRRPRSKRIVESSRETGRILSGIADGVGLDPVKMYDALVDRWGFIHDFDLDGHIESAISSLEYMS</sequence>
<evidence type="ECO:0000256" key="1">
    <source>
        <dbReference type="ARBA" id="ARBA00022630"/>
    </source>
</evidence>
<dbReference type="InterPro" id="IPR002938">
    <property type="entry name" value="FAD-bd"/>
</dbReference>
<evidence type="ECO:0000313" key="5">
    <source>
        <dbReference type="EMBL" id="QRC92695.1"/>
    </source>
</evidence>
<evidence type="ECO:0000313" key="6">
    <source>
        <dbReference type="Proteomes" id="UP000663193"/>
    </source>
</evidence>
<dbReference type="SUPFAM" id="SSF51905">
    <property type="entry name" value="FAD/NAD(P)-binding domain"/>
    <property type="match status" value="1"/>
</dbReference>
<keyword evidence="6" id="KW-1185">Reference proteome</keyword>
<keyword evidence="1" id="KW-0285">Flavoprotein</keyword>
<dbReference type="VEuPathDB" id="FungiDB:JI435_082470"/>
<keyword evidence="3" id="KW-0560">Oxidoreductase</keyword>
<dbReference type="GO" id="GO:0016491">
    <property type="term" value="F:oxidoreductase activity"/>
    <property type="evidence" value="ECO:0007669"/>
    <property type="project" value="UniProtKB-KW"/>
</dbReference>